<organism evidence="1 2">
    <name type="scientific">Pan troglodytes</name>
    <name type="common">Chimpanzee</name>
    <dbReference type="NCBI Taxonomy" id="9598"/>
    <lineage>
        <taxon>Eukaryota</taxon>
        <taxon>Metazoa</taxon>
        <taxon>Chordata</taxon>
        <taxon>Craniata</taxon>
        <taxon>Vertebrata</taxon>
        <taxon>Euteleostomi</taxon>
        <taxon>Mammalia</taxon>
        <taxon>Eutheria</taxon>
        <taxon>Euarchontoglires</taxon>
        <taxon>Primates</taxon>
        <taxon>Haplorrhini</taxon>
        <taxon>Catarrhini</taxon>
        <taxon>Hominidae</taxon>
        <taxon>Pan</taxon>
    </lineage>
</organism>
<sequence length="220" mass="24243">MGSKLTCCLGPSGGLNCDCCRPDVGPCHECEIPETVAAAAPASTTAKPAKLDLKAKKAQLMQYLNLPKTPKMPKMPKGLDAHSKRWLKIIWRRHGIWPLENIGPIEDAQASAHGGVEENMTSDIEISEAEHDHHLVEDLSESLSVCLEDFMTSDLSESLSVSLEDFMTSGLSESQSVSLEDLMTPEMAKERYEDYLCWVKMARSRLNPISSQVQGLLRLS</sequence>
<dbReference type="VGNC" id="VGNC:12821">
    <property type="gene designation" value="C22H22orf42"/>
</dbReference>
<dbReference type="AlphaFoldDB" id="H2R704"/>
<reference evidence="1 2" key="1">
    <citation type="journal article" date="2004" name="Nature">
        <title>DNA sequence and comparative analysis of chimpanzee chromosome 22.</title>
        <authorList>
            <person name="Watanabe H."/>
            <person name="Fujiyama A."/>
            <person name="Hattori M."/>
            <person name="Taylor T.D."/>
            <person name="Toyoda A."/>
            <person name="Kuroki Y."/>
            <person name="Noguchi H."/>
            <person name="BenKahla A."/>
            <person name="Lehrach H."/>
            <person name="Sudbrak R."/>
            <person name="Kube M."/>
            <person name="Taenzer S."/>
            <person name="Galgoczy P."/>
            <person name="Platzer M."/>
            <person name="Scharfe M."/>
            <person name="Nordsiek G."/>
            <person name="Bloecker H."/>
            <person name="Hellmann I."/>
            <person name="Khaitovich P."/>
            <person name="Paabo S."/>
            <person name="Reinhardt R."/>
            <person name="Zheng H.-J."/>
            <person name="Zhang X.-L."/>
            <person name="Zhu G.-F."/>
            <person name="Wang B.-F."/>
            <person name="Fu G."/>
            <person name="Ren S.-X."/>
            <person name="Zhao G.-P."/>
            <person name="Chen Z."/>
            <person name="Lee Y.-S."/>
            <person name="Cheong J.-E."/>
            <person name="Choi S.-H."/>
            <person name="Wu K.-M."/>
            <person name="Liu T.-T."/>
            <person name="Hsiao K.-J."/>
            <person name="Tsai S.-F."/>
            <person name="Kim C.-G."/>
            <person name="Oota S."/>
            <person name="Kitano T."/>
            <person name="Kohara Y."/>
            <person name="Saitou N."/>
            <person name="Park H.-S."/>
            <person name="Wang S.-Y."/>
            <person name="Yaspo M.-L."/>
            <person name="Sakaki Y."/>
        </authorList>
    </citation>
    <scope>NUCLEOTIDE SEQUENCE [LARGE SCALE GENOMIC DNA]</scope>
</reference>
<reference evidence="1 2" key="2">
    <citation type="journal article" date="2005" name="Nature">
        <title>Initial sequence of the chimpanzee genome and comparison with the human genome.</title>
        <authorList>
            <consortium name="Chimpanzee sequencing and analysis consortium"/>
        </authorList>
    </citation>
    <scope>NUCLEOTIDE SEQUENCE [LARGE SCALE GENOMIC DNA]</scope>
</reference>
<reference evidence="1" key="4">
    <citation type="submission" date="2025-09" db="UniProtKB">
        <authorList>
            <consortium name="Ensembl"/>
        </authorList>
    </citation>
    <scope>IDENTIFICATION</scope>
</reference>
<dbReference type="PaxDb" id="9598-ENSPTRP00000049712"/>
<dbReference type="EMBL" id="AC159032">
    <property type="status" value="NOT_ANNOTATED_CDS"/>
    <property type="molecule type" value="Genomic_DNA"/>
</dbReference>
<name>H2R704_PANTR</name>
<evidence type="ECO:0000313" key="3">
    <source>
        <dbReference type="VGNC" id="VGNC:12821"/>
    </source>
</evidence>
<dbReference type="GeneTree" id="ENSGT00520000056310"/>
<gene>
    <name evidence="1 3" type="primary">C22H22orf42</name>
    <name evidence="1" type="synonym">C22orf42</name>
</gene>
<dbReference type="Bgee" id="ENSPTRG00000029444">
    <property type="expression patterns" value="Expressed in testis and 3 other cell types or tissues"/>
</dbReference>
<dbReference type="Proteomes" id="UP000002277">
    <property type="component" value="Chromosome 22"/>
</dbReference>
<dbReference type="InParanoid" id="H2R704"/>
<dbReference type="Ensembl" id="ENSPTRT00000056904.3">
    <property type="protein sequence ID" value="ENSPTRP00000049712.2"/>
    <property type="gene ID" value="ENSPTRG00000029444.3"/>
</dbReference>
<evidence type="ECO:0000313" key="2">
    <source>
        <dbReference type="Proteomes" id="UP000002277"/>
    </source>
</evidence>
<evidence type="ECO:0000313" key="1">
    <source>
        <dbReference type="Ensembl" id="ENSPTRP00000049712.2"/>
    </source>
</evidence>
<keyword evidence="2" id="KW-1185">Reference proteome</keyword>
<dbReference type="PANTHER" id="PTHR15880">
    <property type="entry name" value="ASPARTATE-RICH PROTEIN 1"/>
    <property type="match status" value="1"/>
</dbReference>
<proteinExistence type="predicted"/>
<dbReference type="eggNOG" id="ENOG502TEFW">
    <property type="taxonomic scope" value="Eukaryota"/>
</dbReference>
<dbReference type="PANTHER" id="PTHR15880:SF1">
    <property type="entry name" value="CHROMOSOME 22 OPEN READING FRAME 42"/>
    <property type="match status" value="1"/>
</dbReference>
<accession>H2R704</accession>
<reference evidence="1" key="3">
    <citation type="submission" date="2025-08" db="UniProtKB">
        <authorList>
            <consortium name="Ensembl"/>
        </authorList>
    </citation>
    <scope>IDENTIFICATION</scope>
</reference>
<dbReference type="InterPro" id="IPR042865">
    <property type="entry name" value="DRICH1-like"/>
</dbReference>
<protein>
    <submittedName>
        <fullName evidence="1">Chromosome 22 C22orf42 homolog</fullName>
    </submittedName>
</protein>
<dbReference type="OMA" id="DYLCWVK"/>
<dbReference type="HOGENOM" id="CLU_1085708_0_0_1"/>